<evidence type="ECO:0000259" key="1">
    <source>
        <dbReference type="Pfam" id="PF14321"/>
    </source>
</evidence>
<reference evidence="2 3" key="1">
    <citation type="journal article" date="2016" name="Nat. Commun.">
        <title>Thousands of microbial genomes shed light on interconnected biogeochemical processes in an aquifer system.</title>
        <authorList>
            <person name="Anantharaman K."/>
            <person name="Brown C.T."/>
            <person name="Hug L.A."/>
            <person name="Sharon I."/>
            <person name="Castelle C.J."/>
            <person name="Probst A.J."/>
            <person name="Thomas B.C."/>
            <person name="Singh A."/>
            <person name="Wilkins M.J."/>
            <person name="Karaoz U."/>
            <person name="Brodie E.L."/>
            <person name="Williams K.H."/>
            <person name="Hubbard S.S."/>
            <person name="Banfield J.F."/>
        </authorList>
    </citation>
    <scope>NUCLEOTIDE SEQUENCE [LARGE SCALE GENOMIC DNA]</scope>
</reference>
<dbReference type="Pfam" id="PF14321">
    <property type="entry name" value="DUF4382"/>
    <property type="match status" value="1"/>
</dbReference>
<comment type="caution">
    <text evidence="2">The sequence shown here is derived from an EMBL/GenBank/DDBJ whole genome shotgun (WGS) entry which is preliminary data.</text>
</comment>
<evidence type="ECO:0000313" key="2">
    <source>
        <dbReference type="EMBL" id="OHA01401.1"/>
    </source>
</evidence>
<protein>
    <recommendedName>
        <fullName evidence="1">DUF4382 domain-containing protein</fullName>
    </recommendedName>
</protein>
<dbReference type="InterPro" id="IPR025491">
    <property type="entry name" value="DUF4382"/>
</dbReference>
<sequence length="318" mass="33028">MKYIFSIGAVALVLLIGFFAYLGSTNEAVAPGNSGVTDMAGTGVEGVVKSGRVVFAITDAAASLGDIESVLITVTEVRAHSSARGWITVSEENKQFDLLKLKQSDSIALLADVALEVGTYDQVRFSVKNVLVSDKAGVSKSAKLPSGDLKLMGKFTVEDGKTSSVVADFLVDRSLHVAGKGGYIFAPVIKLESRTGTDVAVAGGLVDIRGGAIETDMTVGMNENGEVGVDTKLDAAVNYEIVGDVIRVKVKGETDAGVKVTANAAIAAAGDLGYIDMPLSVKMVTEDGKKAWLVVGTKGLDVVVVHIDTMTGVVIKSE</sequence>
<name>A0A1G2KSF7_9BACT</name>
<dbReference type="EMBL" id="MHQL01000063">
    <property type="protein sequence ID" value="OHA01401.1"/>
    <property type="molecule type" value="Genomic_DNA"/>
</dbReference>
<gene>
    <name evidence="2" type="ORF">A3C16_02275</name>
</gene>
<evidence type="ECO:0000313" key="3">
    <source>
        <dbReference type="Proteomes" id="UP000177811"/>
    </source>
</evidence>
<organism evidence="2 3">
    <name type="scientific">Candidatus Sungbacteria bacterium RIFCSPHIGHO2_02_FULL_51_29</name>
    <dbReference type="NCBI Taxonomy" id="1802273"/>
    <lineage>
        <taxon>Bacteria</taxon>
        <taxon>Candidatus Sungiibacteriota</taxon>
    </lineage>
</organism>
<dbReference type="AlphaFoldDB" id="A0A1G2KSF7"/>
<dbReference type="Proteomes" id="UP000177811">
    <property type="component" value="Unassembled WGS sequence"/>
</dbReference>
<feature type="domain" description="DUF4382" evidence="1">
    <location>
        <begin position="51"/>
        <end position="187"/>
    </location>
</feature>
<proteinExistence type="predicted"/>
<accession>A0A1G2KSF7</accession>